<sequence length="809" mass="91300">MWTKTFVAACVLVGAAQAAPATHNNSRGVYDWHLDWEPLGFVSTASLGSPRFEYKVFVDWTWISHIVTTPKCWNQWDPSLCLHKDQVYWDPRNSTSFKNLTSTYKDRTWKPNHFFMENPMHVRYGADVLQIGPVSSRAVLQLTDLTFNASQLGFAYPFTGIFGMSPVYKGDKPDYQSAFYQQWKNGDWRSGLTGFVYCYEEGRKNTVCNGHDGIQTMGGIRHDLINKGKIWWYDVEVYPDVNELAFIYNPGMYNYWGIELDSLRIGGEAQKIEPTSNISGKGSIFDHAAYGRGLPLTPNAYARLVQLTKAKPVDLKEPPNNGPQKFFAVDCSKINSFPPVNYKFMGHRREWEVTPKMYVEKLKDGQCVLNVRALASGDKFIGNFGETFAKEKYIVLDFERNRVGIADMKWQLGISYKVLERTETLQPVGAGISLAPNALKVLDQLGIYEQVLGSAQKLRKLQIWRNSTQWNTLSLDNFEPTYGYPIVSAERHNFHRLLYAAAGEDEHVVLSAKVTDVIDVPGESVRVVVEGGHEYRGHIVVGADGIRSAVRRALLQKNDLNKGNTIQFTGRVHFSGITSPLENCGPSEIGVANWMLYDQAILTTWPCQDNRQWYIGVKKAEGDVDKNRSVWGSITPGDIKKVYGRAFHPFAEGKQFGNIVDKSERVIASNVFQEVEFPSMYDGRVALLGDAAHSMTSFFGQGGCQAIEDAAVLGNLLAENRTALDKPHELLATYAKIREPRTKDLSKFSDNFALLHTARLPYGTGPLVRWLLYTLVPTWFWVSYLGWLYRYQPTVTALGDPSTHGKKRQ</sequence>
<accession>A0AB34FMU1</accession>
<dbReference type="InterPro" id="IPR002938">
    <property type="entry name" value="FAD-bd"/>
</dbReference>
<dbReference type="Gene3D" id="2.40.70.10">
    <property type="entry name" value="Acid Proteases"/>
    <property type="match status" value="2"/>
</dbReference>
<dbReference type="PRINTS" id="PR00420">
    <property type="entry name" value="RNGMNOXGNASE"/>
</dbReference>
<keyword evidence="6" id="KW-1133">Transmembrane helix</keyword>
<evidence type="ECO:0000256" key="6">
    <source>
        <dbReference type="SAM" id="Phobius"/>
    </source>
</evidence>
<evidence type="ECO:0000256" key="2">
    <source>
        <dbReference type="ARBA" id="ARBA00022630"/>
    </source>
</evidence>
<keyword evidence="6" id="KW-0812">Transmembrane</keyword>
<keyword evidence="6" id="KW-0472">Membrane</keyword>
<gene>
    <name evidence="9" type="ORF">O9K51_06275</name>
</gene>
<dbReference type="InterPro" id="IPR033121">
    <property type="entry name" value="PEPTIDASE_A1"/>
</dbReference>
<dbReference type="AlphaFoldDB" id="A0AB34FMU1"/>
<evidence type="ECO:0000256" key="4">
    <source>
        <dbReference type="ARBA" id="ARBA00023002"/>
    </source>
</evidence>
<evidence type="ECO:0000256" key="3">
    <source>
        <dbReference type="ARBA" id="ARBA00022827"/>
    </source>
</evidence>
<keyword evidence="5" id="KW-0503">Monooxygenase</keyword>
<dbReference type="InterPro" id="IPR036188">
    <property type="entry name" value="FAD/NAD-bd_sf"/>
</dbReference>
<comment type="similarity">
    <text evidence="1">Belongs to the paxM FAD-dependent monooxygenase family.</text>
</comment>
<evidence type="ECO:0000259" key="8">
    <source>
        <dbReference type="PROSITE" id="PS51767"/>
    </source>
</evidence>
<evidence type="ECO:0000256" key="5">
    <source>
        <dbReference type="ARBA" id="ARBA00023033"/>
    </source>
</evidence>
<dbReference type="SUPFAM" id="SSF51905">
    <property type="entry name" value="FAD/NAD(P)-binding domain"/>
    <property type="match status" value="1"/>
</dbReference>
<organism evidence="9 10">
    <name type="scientific">Purpureocillium lavendulum</name>
    <dbReference type="NCBI Taxonomy" id="1247861"/>
    <lineage>
        <taxon>Eukaryota</taxon>
        <taxon>Fungi</taxon>
        <taxon>Dikarya</taxon>
        <taxon>Ascomycota</taxon>
        <taxon>Pezizomycotina</taxon>
        <taxon>Sordariomycetes</taxon>
        <taxon>Hypocreomycetidae</taxon>
        <taxon>Hypocreales</taxon>
        <taxon>Ophiocordycipitaceae</taxon>
        <taxon>Purpureocillium</taxon>
    </lineage>
</organism>
<dbReference type="Pfam" id="PF01494">
    <property type="entry name" value="FAD_binding_3"/>
    <property type="match status" value="1"/>
</dbReference>
<dbReference type="PANTHER" id="PTHR13789:SF309">
    <property type="entry name" value="PUTATIVE (AFU_ORTHOLOGUE AFUA_6G14510)-RELATED"/>
    <property type="match status" value="1"/>
</dbReference>
<keyword evidence="10" id="KW-1185">Reference proteome</keyword>
<dbReference type="Gene3D" id="3.50.50.60">
    <property type="entry name" value="FAD/NAD(P)-binding domain"/>
    <property type="match status" value="1"/>
</dbReference>
<dbReference type="GO" id="GO:0071949">
    <property type="term" value="F:FAD binding"/>
    <property type="evidence" value="ECO:0007669"/>
    <property type="project" value="InterPro"/>
</dbReference>
<evidence type="ECO:0000256" key="7">
    <source>
        <dbReference type="SAM" id="SignalP"/>
    </source>
</evidence>
<dbReference type="Pfam" id="PF00026">
    <property type="entry name" value="Asp"/>
    <property type="match status" value="1"/>
</dbReference>
<feature type="signal peptide" evidence="7">
    <location>
        <begin position="1"/>
        <end position="18"/>
    </location>
</feature>
<dbReference type="CDD" id="cd05471">
    <property type="entry name" value="pepsin_like"/>
    <property type="match status" value="1"/>
</dbReference>
<dbReference type="InterPro" id="IPR021109">
    <property type="entry name" value="Peptidase_aspartic_dom_sf"/>
</dbReference>
<feature type="chain" id="PRO_5044225214" evidence="7">
    <location>
        <begin position="19"/>
        <end position="809"/>
    </location>
</feature>
<protein>
    <submittedName>
        <fullName evidence="9">MICOS complex subunit MIC12</fullName>
    </submittedName>
</protein>
<keyword evidence="7" id="KW-0732">Signal</keyword>
<comment type="caution">
    <text evidence="9">The sequence shown here is derived from an EMBL/GenBank/DDBJ whole genome shotgun (WGS) entry which is preliminary data.</text>
</comment>
<dbReference type="PANTHER" id="PTHR13789">
    <property type="entry name" value="MONOOXYGENASE"/>
    <property type="match status" value="1"/>
</dbReference>
<reference evidence="9" key="1">
    <citation type="submission" date="2023-01" db="EMBL/GenBank/DDBJ databases">
        <title>The growth and conidiation of Purpureocillium lavendulum are regulated by nitrogen source and histone H3K14 acetylation.</title>
        <authorList>
            <person name="Tang P."/>
            <person name="Han J."/>
            <person name="Zhang C."/>
            <person name="Tang P."/>
            <person name="Qi F."/>
            <person name="Zhang K."/>
            <person name="Liang L."/>
        </authorList>
    </citation>
    <scope>NUCLEOTIDE SEQUENCE</scope>
    <source>
        <strain evidence="9">YMF1.00683</strain>
    </source>
</reference>
<name>A0AB34FMU1_9HYPO</name>
<evidence type="ECO:0000256" key="1">
    <source>
        <dbReference type="ARBA" id="ARBA00007992"/>
    </source>
</evidence>
<keyword evidence="2" id="KW-0285">Flavoprotein</keyword>
<evidence type="ECO:0000313" key="9">
    <source>
        <dbReference type="EMBL" id="KAJ6440485.1"/>
    </source>
</evidence>
<evidence type="ECO:0000313" key="10">
    <source>
        <dbReference type="Proteomes" id="UP001163105"/>
    </source>
</evidence>
<dbReference type="SUPFAM" id="SSF50630">
    <property type="entry name" value="Acid proteases"/>
    <property type="match status" value="1"/>
</dbReference>
<dbReference type="EMBL" id="JAQHRD010000005">
    <property type="protein sequence ID" value="KAJ6440485.1"/>
    <property type="molecule type" value="Genomic_DNA"/>
</dbReference>
<dbReference type="InterPro" id="IPR034164">
    <property type="entry name" value="Pepsin-like_dom"/>
</dbReference>
<dbReference type="GO" id="GO:0004497">
    <property type="term" value="F:monooxygenase activity"/>
    <property type="evidence" value="ECO:0007669"/>
    <property type="project" value="UniProtKB-KW"/>
</dbReference>
<dbReference type="Proteomes" id="UP001163105">
    <property type="component" value="Unassembled WGS sequence"/>
</dbReference>
<feature type="domain" description="Peptidase A1" evidence="8">
    <location>
        <begin position="41"/>
        <end position="406"/>
    </location>
</feature>
<proteinExistence type="inferred from homology"/>
<keyword evidence="4" id="KW-0560">Oxidoreductase</keyword>
<feature type="transmembrane region" description="Helical" evidence="6">
    <location>
        <begin position="770"/>
        <end position="789"/>
    </location>
</feature>
<keyword evidence="3" id="KW-0274">FAD</keyword>
<dbReference type="InterPro" id="IPR050493">
    <property type="entry name" value="FAD-dep_Monooxygenase_BioMet"/>
</dbReference>
<dbReference type="PROSITE" id="PS51767">
    <property type="entry name" value="PEPTIDASE_A1"/>
    <property type="match status" value="1"/>
</dbReference>